<organism evidence="1 2">
    <name type="scientific">Podila verticillata NRRL 6337</name>
    <dbReference type="NCBI Taxonomy" id="1069443"/>
    <lineage>
        <taxon>Eukaryota</taxon>
        <taxon>Fungi</taxon>
        <taxon>Fungi incertae sedis</taxon>
        <taxon>Mucoromycota</taxon>
        <taxon>Mortierellomycotina</taxon>
        <taxon>Mortierellomycetes</taxon>
        <taxon>Mortierellales</taxon>
        <taxon>Mortierellaceae</taxon>
        <taxon>Podila</taxon>
    </lineage>
</organism>
<dbReference type="EMBL" id="KN042429">
    <property type="protein sequence ID" value="KFH63076.1"/>
    <property type="molecule type" value="Genomic_DNA"/>
</dbReference>
<dbReference type="InterPro" id="IPR032675">
    <property type="entry name" value="LRR_dom_sf"/>
</dbReference>
<dbReference type="Proteomes" id="UP000243308">
    <property type="component" value="Unassembled WGS sequence"/>
</dbReference>
<dbReference type="OrthoDB" id="2343823at2759"/>
<dbReference type="Gene3D" id="3.80.10.10">
    <property type="entry name" value="Ribonuclease Inhibitor"/>
    <property type="match status" value="1"/>
</dbReference>
<evidence type="ECO:0008006" key="3">
    <source>
        <dbReference type="Google" id="ProtNLM"/>
    </source>
</evidence>
<evidence type="ECO:0000313" key="1">
    <source>
        <dbReference type="EMBL" id="KFH63076.1"/>
    </source>
</evidence>
<accession>A0A086TM99</accession>
<sequence length="494" mass="57318">MNTNPLAIPELLYRIGSFVTQWVYSERRYKLEFEPKHIIACINVCRLWRDTLTPLLWAVFDDNNVCLVVAPHLNSEKRLLIPVETLQAHQRHLRYARIQFEWPTDIFQPTHLQELVTDSKLLSVRHDLLRSNPHLNLLYLDFRTEVTYDKIKDILEATSQLKTVSFNCLRFANANSGTLSGFFDSNSQLEKLAIFHIHGLERFDLYQPLQNLTRMLLIGTWISNEGLLDIFRHSPNLETLETSTYDCPVIDLSRVLRGHCRKLVSLWCIGQNQLDPDDVLELIQATSRLVRFKSPCTSLTTEIIQALLVHANSLETVKLRVHGYVEDILTTMGSILAAANLKALLLRRAPWLYSTKDEIFIQNLFQSHWSCQELEAFKMQGFLRSFTDLESSGENSDNTAIQRTRFENRAFMDDLVGEGWAWKAIKSRGELGTAFTAEAKFLLGVVSEWMKRMPRLCQVQVEDLMFCHKDKLPSRRRRDPWYIDVKDHAQLPIE</sequence>
<proteinExistence type="predicted"/>
<reference evidence="1 2" key="1">
    <citation type="submission" date="2011-02" db="EMBL/GenBank/DDBJ databases">
        <title>The Genome Sequence of Mortierella verticillata NRRL 6337.</title>
        <authorList>
            <consortium name="The Broad Institute Genome Sequencing Platform"/>
            <person name="Russ C."/>
            <person name="Cuomo C."/>
            <person name="Burger G."/>
            <person name="Gray M.W."/>
            <person name="Holland P.W.H."/>
            <person name="King N."/>
            <person name="Lang F.B.F."/>
            <person name="Roger A.J."/>
            <person name="Ruiz-Trillo I."/>
            <person name="Young S.K."/>
            <person name="Zeng Q."/>
            <person name="Gargeya S."/>
            <person name="Alvarado L."/>
            <person name="Berlin A."/>
            <person name="Chapman S.B."/>
            <person name="Chen Z."/>
            <person name="Freedman E."/>
            <person name="Gellesch M."/>
            <person name="Goldberg J."/>
            <person name="Griggs A."/>
            <person name="Gujja S."/>
            <person name="Heilman E."/>
            <person name="Heiman D."/>
            <person name="Howarth C."/>
            <person name="Mehta T."/>
            <person name="Neiman D."/>
            <person name="Pearson M."/>
            <person name="Roberts A."/>
            <person name="Saif S."/>
            <person name="Shea T."/>
            <person name="Shenoy N."/>
            <person name="Sisk P."/>
            <person name="Stolte C."/>
            <person name="Sykes S."/>
            <person name="White J."/>
            <person name="Yandava C."/>
            <person name="Haas B."/>
            <person name="Nusbaum C."/>
            <person name="Birren B."/>
        </authorList>
    </citation>
    <scope>NUCLEOTIDE SEQUENCE [LARGE SCALE GENOMIC DNA]</scope>
    <source>
        <strain evidence="1 2">NRRL 6337</strain>
    </source>
</reference>
<dbReference type="AlphaFoldDB" id="A0A086TM99"/>
<gene>
    <name evidence="1" type="ORF">MVEG_11113</name>
</gene>
<name>A0A086TM99_9FUNG</name>
<dbReference type="SUPFAM" id="SSF52047">
    <property type="entry name" value="RNI-like"/>
    <property type="match status" value="1"/>
</dbReference>
<evidence type="ECO:0000313" key="2">
    <source>
        <dbReference type="Proteomes" id="UP000243308"/>
    </source>
</evidence>
<keyword evidence="2" id="KW-1185">Reference proteome</keyword>
<protein>
    <recommendedName>
        <fullName evidence="3">F-box domain-containing protein</fullName>
    </recommendedName>
</protein>